<protein>
    <submittedName>
        <fullName evidence="1">Uncharacterized protein</fullName>
    </submittedName>
</protein>
<reference evidence="1 2" key="1">
    <citation type="submission" date="2015-09" db="EMBL/GenBank/DDBJ databases">
        <authorList>
            <consortium name="Pathogen Informatics"/>
        </authorList>
    </citation>
    <scope>NUCLEOTIDE SEQUENCE [LARGE SCALE GENOMIC DNA]</scope>
    <source>
        <strain evidence="1 2">2789STDY5834876</strain>
    </source>
</reference>
<evidence type="ECO:0000313" key="1">
    <source>
        <dbReference type="EMBL" id="CUO87654.1"/>
    </source>
</evidence>
<evidence type="ECO:0000313" key="2">
    <source>
        <dbReference type="Proteomes" id="UP000095544"/>
    </source>
</evidence>
<gene>
    <name evidence="1" type="ORF">ERS852491_03584</name>
</gene>
<dbReference type="Proteomes" id="UP000095544">
    <property type="component" value="Unassembled WGS sequence"/>
</dbReference>
<sequence>MPAQIRSSRTSPLGFALNCRLDATANDKAGTVRGGGMSAGEKSIKQALEAVEESGSKMEGKICLTRQILMPPAARMHRHSGQMRHVPPFYFRFLQQLLREVSGHFTSRHPPAAHRPRLVIRVPHSNSRKTPTPLYAKINKKWGTLTRLLPI</sequence>
<dbReference type="EMBL" id="CYZU01000040">
    <property type="protein sequence ID" value="CUO87654.1"/>
    <property type="molecule type" value="Genomic_DNA"/>
</dbReference>
<accession>A0A174IK39</accession>
<organism evidence="1 2">
    <name type="scientific">Faecalicatena contorta</name>
    <dbReference type="NCBI Taxonomy" id="39482"/>
    <lineage>
        <taxon>Bacteria</taxon>
        <taxon>Bacillati</taxon>
        <taxon>Bacillota</taxon>
        <taxon>Clostridia</taxon>
        <taxon>Lachnospirales</taxon>
        <taxon>Lachnospiraceae</taxon>
        <taxon>Faecalicatena</taxon>
    </lineage>
</organism>
<proteinExistence type="predicted"/>
<name>A0A174IK39_9FIRM</name>
<dbReference type="AlphaFoldDB" id="A0A174IK39"/>